<dbReference type="FunFam" id="3.30.565.10:FF:000010">
    <property type="entry name" value="Sensor histidine kinase RcsC"/>
    <property type="match status" value="1"/>
</dbReference>
<feature type="domain" description="HPt" evidence="21">
    <location>
        <begin position="842"/>
        <end position="939"/>
    </location>
</feature>
<dbReference type="PROSITE" id="PS50110">
    <property type="entry name" value="RESPONSE_REGULATORY"/>
    <property type="match status" value="1"/>
</dbReference>
<dbReference type="EMBL" id="NQJD01000008">
    <property type="protein sequence ID" value="TAA75263.1"/>
    <property type="molecule type" value="Genomic_DNA"/>
</dbReference>
<dbReference type="Gene3D" id="3.30.450.20">
    <property type="entry name" value="PAS domain"/>
    <property type="match status" value="2"/>
</dbReference>
<evidence type="ECO:0000256" key="13">
    <source>
        <dbReference type="ARBA" id="ARBA00023136"/>
    </source>
</evidence>
<dbReference type="SUPFAM" id="SSF47384">
    <property type="entry name" value="Homodimeric domain of signal transducing histidine kinase"/>
    <property type="match status" value="1"/>
</dbReference>
<keyword evidence="6" id="KW-0808">Transferase</keyword>
<dbReference type="AlphaFoldDB" id="A0A521G2S9"/>
<dbReference type="InterPro" id="IPR003594">
    <property type="entry name" value="HATPase_dom"/>
</dbReference>
<evidence type="ECO:0000259" key="20">
    <source>
        <dbReference type="PROSITE" id="PS50110"/>
    </source>
</evidence>
<evidence type="ECO:0000256" key="17">
    <source>
        <dbReference type="PROSITE-ProRule" id="PRU00169"/>
    </source>
</evidence>
<dbReference type="SMART" id="SM00388">
    <property type="entry name" value="HisKA"/>
    <property type="match status" value="1"/>
</dbReference>
<dbReference type="InterPro" id="IPR004010">
    <property type="entry name" value="Double_Cache_2"/>
</dbReference>
<comment type="caution">
    <text evidence="22">The sequence shown here is derived from an EMBL/GenBank/DDBJ whole genome shotgun (WGS) entry which is preliminary data.</text>
</comment>
<dbReference type="SUPFAM" id="SSF55874">
    <property type="entry name" value="ATPase domain of HSP90 chaperone/DNA topoisomerase II/histidine kinase"/>
    <property type="match status" value="1"/>
</dbReference>
<dbReference type="CDD" id="cd16922">
    <property type="entry name" value="HATPase_EvgS-ArcB-TorS-like"/>
    <property type="match status" value="1"/>
</dbReference>
<keyword evidence="5 17" id="KW-0597">Phosphoprotein</keyword>
<dbReference type="CDD" id="cd00082">
    <property type="entry name" value="HisKA"/>
    <property type="match status" value="1"/>
</dbReference>
<dbReference type="InterPro" id="IPR005467">
    <property type="entry name" value="His_kinase_dom"/>
</dbReference>
<dbReference type="Pfam" id="PF08269">
    <property type="entry name" value="dCache_2"/>
    <property type="match status" value="1"/>
</dbReference>
<reference evidence="22" key="1">
    <citation type="submission" date="2017-07" db="EMBL/GenBank/DDBJ databases">
        <title>The cable genome - Insights into the physiology and evolution of filamentous bacteria capable of sulfide oxidation via long distance electron transfer.</title>
        <authorList>
            <person name="Thorup C."/>
            <person name="Bjerg J.T."/>
            <person name="Schreiber L."/>
            <person name="Nielsen L.P."/>
            <person name="Kjeldsen K.U."/>
            <person name="Boesen T."/>
            <person name="Boggild A."/>
            <person name="Meysman F."/>
            <person name="Geelhoed J."/>
            <person name="Schramm A."/>
        </authorList>
    </citation>
    <scope>NUCLEOTIDE SEQUENCE [LARGE SCALE GENOMIC DNA]</scope>
    <source>
        <strain evidence="22">GS</strain>
    </source>
</reference>
<keyword evidence="7 18" id="KW-0812">Transmembrane</keyword>
<feature type="modified residue" description="4-aspartylphosphate" evidence="17">
    <location>
        <position position="725"/>
    </location>
</feature>
<evidence type="ECO:0000259" key="19">
    <source>
        <dbReference type="PROSITE" id="PS50109"/>
    </source>
</evidence>
<comment type="catalytic activity">
    <reaction evidence="1">
        <text>ATP + protein L-histidine = ADP + protein N-phospho-L-histidine.</text>
        <dbReference type="EC" id="2.7.13.3"/>
    </reaction>
</comment>
<feature type="modified residue" description="Phosphohistidine" evidence="16">
    <location>
        <position position="881"/>
    </location>
</feature>
<comment type="subunit">
    <text evidence="14">At low DSF concentrations, interacts with RpfF.</text>
</comment>
<dbReference type="Gene3D" id="3.30.565.10">
    <property type="entry name" value="Histidine kinase-like ATPase, C-terminal domain"/>
    <property type="match status" value="1"/>
</dbReference>
<evidence type="ECO:0000256" key="12">
    <source>
        <dbReference type="ARBA" id="ARBA00023012"/>
    </source>
</evidence>
<evidence type="ECO:0000256" key="6">
    <source>
        <dbReference type="ARBA" id="ARBA00022679"/>
    </source>
</evidence>
<dbReference type="PANTHER" id="PTHR45339">
    <property type="entry name" value="HYBRID SIGNAL TRANSDUCTION HISTIDINE KINASE J"/>
    <property type="match status" value="1"/>
</dbReference>
<evidence type="ECO:0000256" key="4">
    <source>
        <dbReference type="ARBA" id="ARBA00022475"/>
    </source>
</evidence>
<evidence type="ECO:0000256" key="1">
    <source>
        <dbReference type="ARBA" id="ARBA00000085"/>
    </source>
</evidence>
<dbReference type="Pfam" id="PF01627">
    <property type="entry name" value="Hpt"/>
    <property type="match status" value="1"/>
</dbReference>
<keyword evidence="13 18" id="KW-0472">Membrane</keyword>
<evidence type="ECO:0000313" key="23">
    <source>
        <dbReference type="Proteomes" id="UP000316238"/>
    </source>
</evidence>
<evidence type="ECO:0000256" key="11">
    <source>
        <dbReference type="ARBA" id="ARBA00022989"/>
    </source>
</evidence>
<name>A0A521G2S9_9BACT</name>
<feature type="domain" description="Response regulatory" evidence="20">
    <location>
        <begin position="676"/>
        <end position="792"/>
    </location>
</feature>
<dbReference type="InterPro" id="IPR036097">
    <property type="entry name" value="HisK_dim/P_sf"/>
</dbReference>
<dbReference type="InterPro" id="IPR036890">
    <property type="entry name" value="HATPase_C_sf"/>
</dbReference>
<gene>
    <name evidence="22" type="ORF">CDV28_1082</name>
</gene>
<protein>
    <recommendedName>
        <fullName evidence="15">Sensory/regulatory protein RpfC</fullName>
        <ecNumber evidence="3">2.7.13.3</ecNumber>
    </recommendedName>
</protein>
<evidence type="ECO:0000256" key="15">
    <source>
        <dbReference type="ARBA" id="ARBA00068150"/>
    </source>
</evidence>
<dbReference type="GO" id="GO:0005886">
    <property type="term" value="C:plasma membrane"/>
    <property type="evidence" value="ECO:0007669"/>
    <property type="project" value="UniProtKB-SubCell"/>
</dbReference>
<dbReference type="SMART" id="SM00073">
    <property type="entry name" value="HPT"/>
    <property type="match status" value="1"/>
</dbReference>
<keyword evidence="8" id="KW-0547">Nucleotide-binding</keyword>
<sequence>MKIFSEEHIGRLIILNSSLVGLLMWLGIVAHTYWDSKINLKIELAQLEQKSLRDKKDNVSQSVQEFIQSIDVRHKMALNRLQSSLKSQVLQINEMALHVYEQNKGKMETKELERLVVEAVRPFSFNSGRSRFFIRSLNNGITLLWPTDPSIEGSSVYDNANENKLQVFNGMAETARRGGDFYEYFWDRQEGESIRPAQAIAYIAPFPPFAWYIGAGDYLAEIEHDTKEQVKAAIRQHSGRTGDEYMTVLDLASIREGKRASVLLASPEDRSDLLNLLLNSGDQAPEGKKIREELLNGLKEYGEVFVNYKIRRKPEDVEPVPTMTYFKLYPKWNWIIAASFDYDDLDAQVNRKKEEHKKLLQEKLHVSVAIFCFILLGALCISLLFSHKVRQLFFSYRQRLEQSNQELTKAIDQAQAATAAKSEFLANMSHEIRTPMNGIINLAELTLDTHLSDKQRDYVEKIQISSKSLLKIINEILDFSKIEAGMLKIEKSPFKLPELFDKLMLMFNEDSSSKNIRLRLSLAHDLPKQVIGDSMRLHQVLYNLIGNAIKFTESGEIVISAAVQQRGWEKVSVRFAVADTGIGIPAAKIPLLFDSFTQADSSTARKYGGTGLGLTICKQLVSLMGGDLSVESEVGVGSVFAFSLELTLPSEKTIQYGKALDADETATALRRIRHARILLVEDNLINQQVAQELLAKAELQVETVSNGAEAVAAVAARDFDAVLMDIQMPVMDGYEATRKIRQELGKTALPILAMTAHAVSEERDKCFRMGMDDHIAKPINRASLFAALSRWIQEQPARTPPPVQNGCGRAACMMRTLLKETGTAAQPAGLDLAGSLRRLEDNEDLLLKLLRSFCREQRDIAARMEHMIRQNDVKAAQYAVHSLKGVAGNLGLSGIQSLAGKIEMNLNSGNQAQFEEQLRQLIKQVTSTVEYLDLRLGEPLNETEEGNTSVGENFDQTAAMQALRQLAGLVEQSDFSSLQFLCERKDSIKPLMTGQAFAELEACIEIFSFDEALALIRSKLKSEEERVAA</sequence>
<dbReference type="SMART" id="SM00387">
    <property type="entry name" value="HATPase_c"/>
    <property type="match status" value="1"/>
</dbReference>
<dbReference type="Gene3D" id="3.40.50.2300">
    <property type="match status" value="1"/>
</dbReference>
<dbReference type="Pfam" id="PF00072">
    <property type="entry name" value="Response_reg"/>
    <property type="match status" value="1"/>
</dbReference>
<dbReference type="InterPro" id="IPR001789">
    <property type="entry name" value="Sig_transdc_resp-reg_receiver"/>
</dbReference>
<evidence type="ECO:0000256" key="18">
    <source>
        <dbReference type="SAM" id="Phobius"/>
    </source>
</evidence>
<feature type="domain" description="Histidine kinase" evidence="19">
    <location>
        <begin position="427"/>
        <end position="648"/>
    </location>
</feature>
<dbReference type="SUPFAM" id="SSF47226">
    <property type="entry name" value="Histidine-containing phosphotransfer domain, HPT domain"/>
    <property type="match status" value="1"/>
</dbReference>
<evidence type="ECO:0000256" key="2">
    <source>
        <dbReference type="ARBA" id="ARBA00004651"/>
    </source>
</evidence>
<feature type="transmembrane region" description="Helical" evidence="18">
    <location>
        <begin position="12"/>
        <end position="34"/>
    </location>
</feature>
<dbReference type="SUPFAM" id="SSF52172">
    <property type="entry name" value="CheY-like"/>
    <property type="match status" value="1"/>
</dbReference>
<evidence type="ECO:0000259" key="21">
    <source>
        <dbReference type="PROSITE" id="PS50894"/>
    </source>
</evidence>
<evidence type="ECO:0000256" key="3">
    <source>
        <dbReference type="ARBA" id="ARBA00012438"/>
    </source>
</evidence>
<evidence type="ECO:0000256" key="16">
    <source>
        <dbReference type="PROSITE-ProRule" id="PRU00110"/>
    </source>
</evidence>
<dbReference type="Pfam" id="PF00512">
    <property type="entry name" value="HisKA"/>
    <property type="match status" value="1"/>
</dbReference>
<dbReference type="Gene3D" id="1.10.287.130">
    <property type="match status" value="1"/>
</dbReference>
<dbReference type="CDD" id="cd17546">
    <property type="entry name" value="REC_hyHK_CKI1_RcsC-like"/>
    <property type="match status" value="1"/>
</dbReference>
<dbReference type="PANTHER" id="PTHR45339:SF1">
    <property type="entry name" value="HYBRID SIGNAL TRANSDUCTION HISTIDINE KINASE J"/>
    <property type="match status" value="1"/>
</dbReference>
<proteinExistence type="predicted"/>
<keyword evidence="11 18" id="KW-1133">Transmembrane helix</keyword>
<keyword evidence="23" id="KW-1185">Reference proteome</keyword>
<evidence type="ECO:0000256" key="10">
    <source>
        <dbReference type="ARBA" id="ARBA00022840"/>
    </source>
</evidence>
<dbReference type="PROSITE" id="PS50109">
    <property type="entry name" value="HIS_KIN"/>
    <property type="match status" value="1"/>
</dbReference>
<keyword evidence="10" id="KW-0067">ATP-binding</keyword>
<dbReference type="Proteomes" id="UP000316238">
    <property type="component" value="Unassembled WGS sequence"/>
</dbReference>
<comment type="subcellular location">
    <subcellularLocation>
        <location evidence="2">Cell membrane</location>
        <topology evidence="2">Multi-pass membrane protein</topology>
    </subcellularLocation>
</comment>
<accession>A0A521G2S9</accession>
<dbReference type="EC" id="2.7.13.3" evidence="3"/>
<keyword evidence="12" id="KW-0902">Two-component regulatory system</keyword>
<dbReference type="PROSITE" id="PS50894">
    <property type="entry name" value="HPT"/>
    <property type="match status" value="1"/>
</dbReference>
<dbReference type="FunFam" id="1.10.287.130:FF:000002">
    <property type="entry name" value="Two-component osmosensing histidine kinase"/>
    <property type="match status" value="1"/>
</dbReference>
<evidence type="ECO:0000256" key="8">
    <source>
        <dbReference type="ARBA" id="ARBA00022741"/>
    </source>
</evidence>
<dbReference type="GO" id="GO:0005524">
    <property type="term" value="F:ATP binding"/>
    <property type="evidence" value="ECO:0007669"/>
    <property type="project" value="UniProtKB-KW"/>
</dbReference>
<dbReference type="InterPro" id="IPR003661">
    <property type="entry name" value="HisK_dim/P_dom"/>
</dbReference>
<evidence type="ECO:0000256" key="5">
    <source>
        <dbReference type="ARBA" id="ARBA00022553"/>
    </source>
</evidence>
<dbReference type="InterPro" id="IPR036641">
    <property type="entry name" value="HPT_dom_sf"/>
</dbReference>
<dbReference type="CDD" id="cd00088">
    <property type="entry name" value="HPT"/>
    <property type="match status" value="1"/>
</dbReference>
<dbReference type="InterPro" id="IPR004358">
    <property type="entry name" value="Sig_transdc_His_kin-like_C"/>
</dbReference>
<dbReference type="SMART" id="SM00448">
    <property type="entry name" value="REC"/>
    <property type="match status" value="1"/>
</dbReference>
<dbReference type="InterPro" id="IPR008207">
    <property type="entry name" value="Sig_transdc_His_kin_Hpt_dom"/>
</dbReference>
<keyword evidence="4" id="KW-1003">Cell membrane</keyword>
<dbReference type="GO" id="GO:0000155">
    <property type="term" value="F:phosphorelay sensor kinase activity"/>
    <property type="evidence" value="ECO:0007669"/>
    <property type="project" value="InterPro"/>
</dbReference>
<evidence type="ECO:0000256" key="14">
    <source>
        <dbReference type="ARBA" id="ARBA00064003"/>
    </source>
</evidence>
<dbReference type="PRINTS" id="PR00344">
    <property type="entry name" value="BCTRLSENSOR"/>
</dbReference>
<evidence type="ECO:0000313" key="22">
    <source>
        <dbReference type="EMBL" id="TAA75263.1"/>
    </source>
</evidence>
<evidence type="ECO:0000256" key="9">
    <source>
        <dbReference type="ARBA" id="ARBA00022777"/>
    </source>
</evidence>
<evidence type="ECO:0000256" key="7">
    <source>
        <dbReference type="ARBA" id="ARBA00022692"/>
    </source>
</evidence>
<keyword evidence="9 22" id="KW-0418">Kinase</keyword>
<dbReference type="Pfam" id="PF02518">
    <property type="entry name" value="HATPase_c"/>
    <property type="match status" value="1"/>
</dbReference>
<organism evidence="22 23">
    <name type="scientific">Candidatus Electronema aureum</name>
    <dbReference type="NCBI Taxonomy" id="2005002"/>
    <lineage>
        <taxon>Bacteria</taxon>
        <taxon>Pseudomonadati</taxon>
        <taxon>Thermodesulfobacteriota</taxon>
        <taxon>Desulfobulbia</taxon>
        <taxon>Desulfobulbales</taxon>
        <taxon>Desulfobulbaceae</taxon>
        <taxon>Candidatus Electronema</taxon>
    </lineage>
</organism>
<dbReference type="Gene3D" id="1.20.120.160">
    <property type="entry name" value="HPT domain"/>
    <property type="match status" value="1"/>
</dbReference>
<dbReference type="InterPro" id="IPR011006">
    <property type="entry name" value="CheY-like_superfamily"/>
</dbReference>